<feature type="region of interest" description="Disordered" evidence="1">
    <location>
        <begin position="497"/>
        <end position="522"/>
    </location>
</feature>
<sequence length="616" mass="65454">MKLSKLLIAMSLMGLVSACTLDGDDGAAGMNGADGSNGQNGVDGIDGNNAPTGLAISLVGRAVLNADDPEGAAEIVTYQTSKNWIYAVNSSVKPAVVEVIDANVLDADALAADSEGIISGTNLASIYTLNLPETAGLNGDANSIAIDNNNELLAVAIASGTPGINGHIAFYDISGATPAFLKNVVVGDLPDNVTFNHAGTKVLVANEGEPSNDYVIDPEGSISVIDITSGVPADTAISIEFTQYNEMQSELEAQGMKFSNPSGQMIKGELRNYTVAQDLEPEYIAISEDDTTAYVTLQENNAIAIVNLADNTLQIKGLGFKDWSQHKLDVSDKDGGINFSSYQNLFGMYQPDTIVSYSWKGANFAISANEGDGREYIAFEGDAEEDAGKATCESDFPQGSYDWDDGEEICIAFTDEVRAKDLEDYGVVSADLDAYISANGGNDGLGRLVVTNALGKNEQDEYSKLYTYGARSFTIWDNNGLKVFDSGDDIERVTASIHGESFNNNEDENEGDTRSDAKGPEPEALAIGKIGTQTYAFIGLERMGGILVYNVTNPYNVNFVEYFYNRGLVAGADITGDLAPEGMKFISAEQSPTNEALLIIGNEISGSVAVWQIKEQ</sequence>
<dbReference type="InterPro" id="IPR055188">
    <property type="entry name" value="Choice_anch_I"/>
</dbReference>
<organism evidence="4 5">
    <name type="scientific">Thalassotalea profundi</name>
    <dbReference type="NCBI Taxonomy" id="2036687"/>
    <lineage>
        <taxon>Bacteria</taxon>
        <taxon>Pseudomonadati</taxon>
        <taxon>Pseudomonadota</taxon>
        <taxon>Gammaproteobacteria</taxon>
        <taxon>Alteromonadales</taxon>
        <taxon>Colwelliaceae</taxon>
        <taxon>Thalassotalea</taxon>
    </lineage>
</organism>
<name>A0ABQ3J135_9GAMM</name>
<feature type="signal peptide" evidence="2">
    <location>
        <begin position="1"/>
        <end position="18"/>
    </location>
</feature>
<feature type="domain" description="Choice-of-anchor I" evidence="3">
    <location>
        <begin position="71"/>
        <end position="383"/>
    </location>
</feature>
<dbReference type="PANTHER" id="PTHR46928:SF1">
    <property type="entry name" value="MESENCHYME-SPECIFIC CELL SURFACE GLYCOPROTEIN"/>
    <property type="match status" value="1"/>
</dbReference>
<dbReference type="Proteomes" id="UP000626370">
    <property type="component" value="Unassembled WGS sequence"/>
</dbReference>
<comment type="caution">
    <text evidence="4">The sequence shown here is derived from an EMBL/GenBank/DDBJ whole genome shotgun (WGS) entry which is preliminary data.</text>
</comment>
<feature type="domain" description="Choice-of-anchor I" evidence="3">
    <location>
        <begin position="441"/>
        <end position="613"/>
    </location>
</feature>
<keyword evidence="2" id="KW-0732">Signal</keyword>
<reference evidence="5" key="1">
    <citation type="journal article" date="2019" name="Int. J. Syst. Evol. Microbiol.">
        <title>The Global Catalogue of Microorganisms (GCM) 10K type strain sequencing project: providing services to taxonomists for standard genome sequencing and annotation.</title>
        <authorList>
            <consortium name="The Broad Institute Genomics Platform"/>
            <consortium name="The Broad Institute Genome Sequencing Center for Infectious Disease"/>
            <person name="Wu L."/>
            <person name="Ma J."/>
        </authorList>
    </citation>
    <scope>NUCLEOTIDE SEQUENCE [LARGE SCALE GENOMIC DNA]</scope>
    <source>
        <strain evidence="5">CGMCC 1.15922</strain>
    </source>
</reference>
<dbReference type="PANTHER" id="PTHR46928">
    <property type="entry name" value="MESENCHYME-SPECIFIC CELL SURFACE GLYCOPROTEIN"/>
    <property type="match status" value="1"/>
</dbReference>
<dbReference type="InterPro" id="IPR015943">
    <property type="entry name" value="WD40/YVTN_repeat-like_dom_sf"/>
</dbReference>
<evidence type="ECO:0000256" key="1">
    <source>
        <dbReference type="SAM" id="MobiDB-lite"/>
    </source>
</evidence>
<dbReference type="SUPFAM" id="SSF50969">
    <property type="entry name" value="YVTN repeat-like/Quinoprotein amine dehydrogenase"/>
    <property type="match status" value="1"/>
</dbReference>
<evidence type="ECO:0000256" key="2">
    <source>
        <dbReference type="SAM" id="SignalP"/>
    </source>
</evidence>
<dbReference type="InterPro" id="IPR052956">
    <property type="entry name" value="Mesenchyme-surface_protein"/>
</dbReference>
<dbReference type="RefSeq" id="WP_189378974.1">
    <property type="nucleotide sequence ID" value="NZ_BNAH01000012.1"/>
</dbReference>
<feature type="compositionally biased region" description="Basic and acidic residues" evidence="1">
    <location>
        <begin position="511"/>
        <end position="521"/>
    </location>
</feature>
<dbReference type="EMBL" id="BNAH01000012">
    <property type="protein sequence ID" value="GHE97603.1"/>
    <property type="molecule type" value="Genomic_DNA"/>
</dbReference>
<dbReference type="InterPro" id="IPR011044">
    <property type="entry name" value="Quino_amine_DH_bsu"/>
</dbReference>
<evidence type="ECO:0000259" key="3">
    <source>
        <dbReference type="Pfam" id="PF22494"/>
    </source>
</evidence>
<protein>
    <submittedName>
        <fullName evidence="4">Alkaline phosphatase</fullName>
    </submittedName>
</protein>
<gene>
    <name evidence="4" type="ORF">GCM10011501_29030</name>
</gene>
<dbReference type="Gene3D" id="2.130.10.10">
    <property type="entry name" value="YVTN repeat-like/Quinoprotein amine dehydrogenase"/>
    <property type="match status" value="1"/>
</dbReference>
<dbReference type="Pfam" id="PF22494">
    <property type="entry name" value="choice_anch_I"/>
    <property type="match status" value="2"/>
</dbReference>
<evidence type="ECO:0000313" key="5">
    <source>
        <dbReference type="Proteomes" id="UP000626370"/>
    </source>
</evidence>
<proteinExistence type="predicted"/>
<feature type="chain" id="PRO_5047204882" evidence="2">
    <location>
        <begin position="19"/>
        <end position="616"/>
    </location>
</feature>
<dbReference type="PROSITE" id="PS51257">
    <property type="entry name" value="PROKAR_LIPOPROTEIN"/>
    <property type="match status" value="1"/>
</dbReference>
<dbReference type="NCBIfam" id="NF038117">
    <property type="entry name" value="choice_anch_I"/>
    <property type="match status" value="1"/>
</dbReference>
<evidence type="ECO:0000313" key="4">
    <source>
        <dbReference type="EMBL" id="GHE97603.1"/>
    </source>
</evidence>
<accession>A0ABQ3J135</accession>
<keyword evidence="5" id="KW-1185">Reference proteome</keyword>